<sequence length="185" mass="19909">MAADGKRVCVGVVGAPHGVRGEVRIKSYTAEPLDIAAYGPLTTENGRTVEIQTARFAKTVVIAALKGVTDRNAVEALKNQRLYVDRDRMPAPDEDEWYHADLIGLEVRDTGGETVGTVATVQDFGGGDLLEIRLKGTPRTVFAPFTRAVVPTVDVAAGFLTIDPPEGLFDQETGPSDEEEDRNAQ</sequence>
<dbReference type="EMBL" id="JALIDZ010000004">
    <property type="protein sequence ID" value="MCT8972277.1"/>
    <property type="molecule type" value="Genomic_DNA"/>
</dbReference>
<dbReference type="InterPro" id="IPR011961">
    <property type="entry name" value="RimM"/>
</dbReference>
<dbReference type="GO" id="GO:0005737">
    <property type="term" value="C:cytoplasm"/>
    <property type="evidence" value="ECO:0007669"/>
    <property type="project" value="UniProtKB-SubCell"/>
</dbReference>
<dbReference type="PANTHER" id="PTHR33692">
    <property type="entry name" value="RIBOSOME MATURATION FACTOR RIMM"/>
    <property type="match status" value="1"/>
</dbReference>
<dbReference type="InterPro" id="IPR009000">
    <property type="entry name" value="Transl_B-barrel_sf"/>
</dbReference>
<evidence type="ECO:0000259" key="8">
    <source>
        <dbReference type="Pfam" id="PF24986"/>
    </source>
</evidence>
<dbReference type="InterPro" id="IPR011033">
    <property type="entry name" value="PRC_barrel-like_sf"/>
</dbReference>
<dbReference type="SUPFAM" id="SSF50447">
    <property type="entry name" value="Translation proteins"/>
    <property type="match status" value="1"/>
</dbReference>
<dbReference type="GO" id="GO:0005840">
    <property type="term" value="C:ribosome"/>
    <property type="evidence" value="ECO:0007669"/>
    <property type="project" value="InterPro"/>
</dbReference>
<protein>
    <recommendedName>
        <fullName evidence="5">Ribosome maturation factor RimM</fullName>
    </recommendedName>
</protein>
<comment type="domain">
    <text evidence="5">The PRC barrel domain binds ribosomal protein uS19.</text>
</comment>
<evidence type="ECO:0000256" key="6">
    <source>
        <dbReference type="SAM" id="MobiDB-lite"/>
    </source>
</evidence>
<dbReference type="Proteomes" id="UP001320898">
    <property type="component" value="Unassembled WGS sequence"/>
</dbReference>
<evidence type="ECO:0000256" key="5">
    <source>
        <dbReference type="HAMAP-Rule" id="MF_00014"/>
    </source>
</evidence>
<dbReference type="Pfam" id="PF24986">
    <property type="entry name" value="PRC_RimM"/>
    <property type="match status" value="1"/>
</dbReference>
<accession>A0AAW5QYR5</accession>
<evidence type="ECO:0000313" key="10">
    <source>
        <dbReference type="Proteomes" id="UP001320898"/>
    </source>
</evidence>
<dbReference type="AlphaFoldDB" id="A0AAW5QYR5"/>
<dbReference type="Gene3D" id="2.40.30.60">
    <property type="entry name" value="RimM"/>
    <property type="match status" value="1"/>
</dbReference>
<comment type="subcellular location">
    <subcellularLocation>
        <location evidence="5">Cytoplasm</location>
    </subcellularLocation>
</comment>
<dbReference type="GO" id="GO:0006364">
    <property type="term" value="P:rRNA processing"/>
    <property type="evidence" value="ECO:0007669"/>
    <property type="project" value="UniProtKB-UniRule"/>
</dbReference>
<dbReference type="GO" id="GO:0043022">
    <property type="term" value="F:ribosome binding"/>
    <property type="evidence" value="ECO:0007669"/>
    <property type="project" value="InterPro"/>
</dbReference>
<name>A0AAW5QYR5_9HYPH</name>
<dbReference type="GO" id="GO:0042274">
    <property type="term" value="P:ribosomal small subunit biogenesis"/>
    <property type="evidence" value="ECO:0007669"/>
    <property type="project" value="UniProtKB-UniRule"/>
</dbReference>
<evidence type="ECO:0000256" key="4">
    <source>
        <dbReference type="ARBA" id="ARBA00023186"/>
    </source>
</evidence>
<dbReference type="Pfam" id="PF01782">
    <property type="entry name" value="RimM"/>
    <property type="match status" value="1"/>
</dbReference>
<comment type="function">
    <text evidence="5">An accessory protein needed during the final step in the assembly of 30S ribosomal subunit, possibly for assembly of the head region. Essential for efficient processing of 16S rRNA. May be needed both before and after RbfA during the maturation of 16S rRNA. It has affinity for free ribosomal 30S subunits but not for 70S ribosomes.</text>
</comment>
<feature type="domain" description="Ribosome maturation factor RimM PRC barrel" evidence="8">
    <location>
        <begin position="100"/>
        <end position="168"/>
    </location>
</feature>
<comment type="caution">
    <text evidence="9">The sequence shown here is derived from an EMBL/GenBank/DDBJ whole genome shotgun (WGS) entry which is preliminary data.</text>
</comment>
<reference evidence="9 10" key="1">
    <citation type="submission" date="2022-04" db="EMBL/GenBank/DDBJ databases">
        <authorList>
            <person name="Ye Y.-Q."/>
            <person name="Du Z.-J."/>
        </authorList>
    </citation>
    <scope>NUCLEOTIDE SEQUENCE [LARGE SCALE GENOMIC DNA]</scope>
    <source>
        <strain evidence="9 10">A6E488</strain>
    </source>
</reference>
<keyword evidence="4 5" id="KW-0143">Chaperone</keyword>
<evidence type="ECO:0000256" key="3">
    <source>
        <dbReference type="ARBA" id="ARBA00022552"/>
    </source>
</evidence>
<dbReference type="InterPro" id="IPR036976">
    <property type="entry name" value="RimM_N_sf"/>
</dbReference>
<evidence type="ECO:0000256" key="2">
    <source>
        <dbReference type="ARBA" id="ARBA00022517"/>
    </source>
</evidence>
<dbReference type="HAMAP" id="MF_00014">
    <property type="entry name" value="Ribosome_mat_RimM"/>
    <property type="match status" value="1"/>
</dbReference>
<organism evidence="9 10">
    <name type="scientific">Microbaculum marinisediminis</name>
    <dbReference type="NCBI Taxonomy" id="2931392"/>
    <lineage>
        <taxon>Bacteria</taxon>
        <taxon>Pseudomonadati</taxon>
        <taxon>Pseudomonadota</taxon>
        <taxon>Alphaproteobacteria</taxon>
        <taxon>Hyphomicrobiales</taxon>
        <taxon>Tepidamorphaceae</taxon>
        <taxon>Microbaculum</taxon>
    </lineage>
</organism>
<dbReference type="RefSeq" id="WP_261615843.1">
    <property type="nucleotide sequence ID" value="NZ_JALIDZ010000004.1"/>
</dbReference>
<evidence type="ECO:0000259" key="7">
    <source>
        <dbReference type="Pfam" id="PF01782"/>
    </source>
</evidence>
<dbReference type="NCBIfam" id="TIGR02273">
    <property type="entry name" value="16S_RimM"/>
    <property type="match status" value="1"/>
</dbReference>
<dbReference type="InterPro" id="IPR056792">
    <property type="entry name" value="PRC_RimM"/>
</dbReference>
<dbReference type="InterPro" id="IPR002676">
    <property type="entry name" value="RimM_N"/>
</dbReference>
<dbReference type="SUPFAM" id="SSF50346">
    <property type="entry name" value="PRC-barrel domain"/>
    <property type="match status" value="1"/>
</dbReference>
<keyword evidence="3 5" id="KW-0698">rRNA processing</keyword>
<feature type="region of interest" description="Disordered" evidence="6">
    <location>
        <begin position="164"/>
        <end position="185"/>
    </location>
</feature>
<proteinExistence type="inferred from homology"/>
<keyword evidence="1 5" id="KW-0963">Cytoplasm</keyword>
<evidence type="ECO:0000313" key="9">
    <source>
        <dbReference type="EMBL" id="MCT8972277.1"/>
    </source>
</evidence>
<comment type="similarity">
    <text evidence="5">Belongs to the RimM family.</text>
</comment>
<feature type="compositionally biased region" description="Acidic residues" evidence="6">
    <location>
        <begin position="175"/>
        <end position="185"/>
    </location>
</feature>
<dbReference type="Gene3D" id="2.30.30.240">
    <property type="entry name" value="PRC-barrel domain"/>
    <property type="match status" value="1"/>
</dbReference>
<gene>
    <name evidence="5 9" type="primary">rimM</name>
    <name evidence="9" type="ORF">MUB46_10450</name>
</gene>
<dbReference type="PANTHER" id="PTHR33692:SF1">
    <property type="entry name" value="RIBOSOME MATURATION FACTOR RIMM"/>
    <property type="match status" value="1"/>
</dbReference>
<feature type="domain" description="RimM N-terminal" evidence="7">
    <location>
        <begin position="9"/>
        <end position="87"/>
    </location>
</feature>
<comment type="subunit">
    <text evidence="5">Binds ribosomal protein uS19.</text>
</comment>
<keyword evidence="2 5" id="KW-0690">Ribosome biogenesis</keyword>
<evidence type="ECO:0000256" key="1">
    <source>
        <dbReference type="ARBA" id="ARBA00022490"/>
    </source>
</evidence>
<keyword evidence="10" id="KW-1185">Reference proteome</keyword>